<dbReference type="SUPFAM" id="SSF46785">
    <property type="entry name" value="Winged helix' DNA-binding domain"/>
    <property type="match status" value="1"/>
</dbReference>
<dbReference type="PANTHER" id="PTHR43736">
    <property type="entry name" value="ADP-RIBOSE PYROPHOSPHATASE"/>
    <property type="match status" value="1"/>
</dbReference>
<evidence type="ECO:0000313" key="3">
    <source>
        <dbReference type="Proteomes" id="UP000653730"/>
    </source>
</evidence>
<dbReference type="InterPro" id="IPR000086">
    <property type="entry name" value="NUDIX_hydrolase_dom"/>
</dbReference>
<organism evidence="2 3">
    <name type="scientific">Sinomicrobium weinanense</name>
    <dbReference type="NCBI Taxonomy" id="2842200"/>
    <lineage>
        <taxon>Bacteria</taxon>
        <taxon>Pseudomonadati</taxon>
        <taxon>Bacteroidota</taxon>
        <taxon>Flavobacteriia</taxon>
        <taxon>Flavobacteriales</taxon>
        <taxon>Flavobacteriaceae</taxon>
        <taxon>Sinomicrobium</taxon>
    </lineage>
</organism>
<feature type="domain" description="Nudix hydrolase" evidence="1">
    <location>
        <begin position="10"/>
        <end position="141"/>
    </location>
</feature>
<reference evidence="2 3" key="1">
    <citation type="submission" date="2020-09" db="EMBL/GenBank/DDBJ databases">
        <title>Sinomicrobium weinanense sp. nov., a halophilic bacteria isolated from saline-alkali soil.</title>
        <authorList>
            <person name="Wu P."/>
            <person name="Ren H."/>
            <person name="Mei Y."/>
            <person name="Liang Y."/>
            <person name="Chen Z."/>
        </authorList>
    </citation>
    <scope>NUCLEOTIDE SEQUENCE [LARGE SCALE GENOMIC DNA]</scope>
    <source>
        <strain evidence="2 3">FJxs</strain>
    </source>
</reference>
<dbReference type="Gene3D" id="3.90.79.10">
    <property type="entry name" value="Nucleoside Triphosphate Pyrophosphohydrolase"/>
    <property type="match status" value="1"/>
</dbReference>
<dbReference type="InterPro" id="IPR036390">
    <property type="entry name" value="WH_DNA-bd_sf"/>
</dbReference>
<dbReference type="PROSITE" id="PS51462">
    <property type="entry name" value="NUDIX"/>
    <property type="match status" value="1"/>
</dbReference>
<dbReference type="CDD" id="cd18873">
    <property type="entry name" value="NUDIX_NadM_like"/>
    <property type="match status" value="1"/>
</dbReference>
<evidence type="ECO:0000313" key="2">
    <source>
        <dbReference type="EMBL" id="MBC9796355.1"/>
    </source>
</evidence>
<dbReference type="InterPro" id="IPR015797">
    <property type="entry name" value="NUDIX_hydrolase-like_dom_sf"/>
</dbReference>
<dbReference type="Pfam" id="PF00293">
    <property type="entry name" value="NUDIX"/>
    <property type="match status" value="1"/>
</dbReference>
<dbReference type="GO" id="GO:0016787">
    <property type="term" value="F:hydrolase activity"/>
    <property type="evidence" value="ECO:0007669"/>
    <property type="project" value="UniProtKB-KW"/>
</dbReference>
<dbReference type="Gene3D" id="1.10.10.10">
    <property type="entry name" value="Winged helix-like DNA-binding domain superfamily/Winged helix DNA-binding domain"/>
    <property type="match status" value="1"/>
</dbReference>
<name>A0A926JRV9_9FLAO</name>
<dbReference type="AlphaFoldDB" id="A0A926JRV9"/>
<dbReference type="PANTHER" id="PTHR43736:SF4">
    <property type="entry name" value="SLR1690 PROTEIN"/>
    <property type="match status" value="1"/>
</dbReference>
<dbReference type="SUPFAM" id="SSF55811">
    <property type="entry name" value="Nudix"/>
    <property type="match status" value="1"/>
</dbReference>
<comment type="caution">
    <text evidence="2">The sequence shown here is derived from an EMBL/GenBank/DDBJ whole genome shotgun (WGS) entry which is preliminary data.</text>
</comment>
<dbReference type="Proteomes" id="UP000653730">
    <property type="component" value="Unassembled WGS sequence"/>
</dbReference>
<dbReference type="RefSeq" id="WP_187965502.1">
    <property type="nucleotide sequence ID" value="NZ_JACVDC010000025.1"/>
</dbReference>
<evidence type="ECO:0000259" key="1">
    <source>
        <dbReference type="PROSITE" id="PS51462"/>
    </source>
</evidence>
<dbReference type="EMBL" id="JACVDC010000025">
    <property type="protein sequence ID" value="MBC9796355.1"/>
    <property type="molecule type" value="Genomic_DNA"/>
</dbReference>
<gene>
    <name evidence="2" type="ORF">IBL28_10270</name>
</gene>
<dbReference type="Pfam" id="PF21906">
    <property type="entry name" value="WHD_NrtR"/>
    <property type="match status" value="1"/>
</dbReference>
<keyword evidence="3" id="KW-1185">Reference proteome</keyword>
<keyword evidence="2" id="KW-0378">Hydrolase</keyword>
<dbReference type="InterPro" id="IPR036388">
    <property type="entry name" value="WH-like_DNA-bd_sf"/>
</dbReference>
<dbReference type="InterPro" id="IPR054105">
    <property type="entry name" value="WHD_NrtR"/>
</dbReference>
<proteinExistence type="predicted"/>
<protein>
    <submittedName>
        <fullName evidence="2">NUDIX hydrolase</fullName>
    </submittedName>
</protein>
<sequence>MDFNYNQEDKALVAVDCIIFGFDEEDLKLLLIKRAFEPEKGKWSLMGGFLKKNETLDVAANRVLSNLTGLNDVYMEQLYGFSKVDRDPVERTISVAYYALINIKDHNPKLLDEHSAQWFSISDVPDLIFDHSEMLSKALERLRRRTSTNPVGFELLPKKFTMRQLQKLYEVILGEELDKRNFQKKIKQMNVLVKLKEKDMTSSRKGSFLYEFDKKRYEEKVSDGFTFKM</sequence>
<accession>A0A926JRV9</accession>